<organism evidence="1 2">
    <name type="scientific">Heyndrickxia coagulans</name>
    <name type="common">Weizmannia coagulans</name>
    <dbReference type="NCBI Taxonomy" id="1398"/>
    <lineage>
        <taxon>Bacteria</taxon>
        <taxon>Bacillati</taxon>
        <taxon>Bacillota</taxon>
        <taxon>Bacilli</taxon>
        <taxon>Bacillales</taxon>
        <taxon>Bacillaceae</taxon>
        <taxon>Heyndrickxia</taxon>
    </lineage>
</organism>
<dbReference type="Proteomes" id="UP000075288">
    <property type="component" value="Unassembled WGS sequence"/>
</dbReference>
<sequence>MPHNLAAGIKTKKARGKMFYKLSPLYTFVVFFENAPSFHRDALPGFMPACAGP</sequence>
<dbReference type="AlphaFoldDB" id="A0A150JXC1"/>
<comment type="caution">
    <text evidence="1">The sequence shown here is derived from an EMBL/GenBank/DDBJ whole genome shotgun (WGS) entry which is preliminary data.</text>
</comment>
<evidence type="ECO:0000313" key="2">
    <source>
        <dbReference type="Proteomes" id="UP000075288"/>
    </source>
</evidence>
<protein>
    <submittedName>
        <fullName evidence="1">Uncharacterized protein</fullName>
    </submittedName>
</protein>
<evidence type="ECO:0000313" key="1">
    <source>
        <dbReference type="EMBL" id="KYC61939.1"/>
    </source>
</evidence>
<gene>
    <name evidence="1" type="ORF">B4098_3272</name>
</gene>
<dbReference type="EMBL" id="LQYG01000062">
    <property type="protein sequence ID" value="KYC61939.1"/>
    <property type="molecule type" value="Genomic_DNA"/>
</dbReference>
<accession>A0A150JXC1</accession>
<name>A0A150JXC1_HEYCO</name>
<proteinExistence type="predicted"/>
<reference evidence="1 2" key="1">
    <citation type="submission" date="2016-01" db="EMBL/GenBank/DDBJ databases">
        <title>Genome Sequences of Twelve Sporeforming Bacillus Species Isolated from Foods.</title>
        <authorList>
            <person name="Berendsen E.M."/>
            <person name="Wells-Bennik M.H."/>
            <person name="Krawcyk A.O."/>
            <person name="De Jong A."/>
            <person name="Holsappel S."/>
            <person name="Eijlander R.T."/>
            <person name="Kuipers O.P."/>
        </authorList>
    </citation>
    <scope>NUCLEOTIDE SEQUENCE [LARGE SCALE GENOMIC DNA]</scope>
    <source>
        <strain evidence="1 2">B4098</strain>
    </source>
</reference>